<feature type="non-terminal residue" evidence="2">
    <location>
        <position position="216"/>
    </location>
</feature>
<evidence type="ECO:0000259" key="1">
    <source>
        <dbReference type="Pfam" id="PF04233"/>
    </source>
</evidence>
<comment type="caution">
    <text evidence="2">The sequence shown here is derived from an EMBL/GenBank/DDBJ whole genome shotgun (WGS) entry which is preliminary data.</text>
</comment>
<feature type="domain" description="Phage head morphogenesis" evidence="1">
    <location>
        <begin position="77"/>
        <end position="202"/>
    </location>
</feature>
<sequence length="216" mass="23573">FLSSHTTESEADAELVQAVSQAVEETCGDVLQASADQYIRQTDAELSVTEISAPTAAAVSEASVQAGTSVLRHVTDEISNIIQEAINNGDSVDDAAKRIFDDRLRDEYYEARRVAQTEMMRTHAYAKYEALRQSPVVNAKRWRHTGAKGAASRENHVNISGQTVPKDQPFTLTGRDGATYHPMLPHDTALPAAEAINCHCILEAVIDKDLKSLPPE</sequence>
<dbReference type="EMBL" id="AJWY01013720">
    <property type="protein sequence ID" value="EKC46155.1"/>
    <property type="molecule type" value="Genomic_DNA"/>
</dbReference>
<reference evidence="2" key="1">
    <citation type="journal article" date="2013" name="Environ. Microbiol.">
        <title>Microbiota from the distal guts of lean and obese adolescents exhibit partial functional redundancy besides clear differences in community structure.</title>
        <authorList>
            <person name="Ferrer M."/>
            <person name="Ruiz A."/>
            <person name="Lanza F."/>
            <person name="Haange S.B."/>
            <person name="Oberbach A."/>
            <person name="Till H."/>
            <person name="Bargiela R."/>
            <person name="Campoy C."/>
            <person name="Segura M.T."/>
            <person name="Richter M."/>
            <person name="von Bergen M."/>
            <person name="Seifert J."/>
            <person name="Suarez A."/>
        </authorList>
    </citation>
    <scope>NUCLEOTIDE SEQUENCE</scope>
</reference>
<dbReference type="InterPro" id="IPR006528">
    <property type="entry name" value="Phage_head_morphogenesis_dom"/>
</dbReference>
<feature type="non-terminal residue" evidence="2">
    <location>
        <position position="1"/>
    </location>
</feature>
<dbReference type="AlphaFoldDB" id="K1RXL9"/>
<name>K1RXL9_9ZZZZ</name>
<dbReference type="Pfam" id="PF04233">
    <property type="entry name" value="Phage_Mu_F"/>
    <property type="match status" value="1"/>
</dbReference>
<evidence type="ECO:0000313" key="2">
    <source>
        <dbReference type="EMBL" id="EKC46155.1"/>
    </source>
</evidence>
<protein>
    <submittedName>
        <fullName evidence="2">Phage Mu protein F like protein</fullName>
    </submittedName>
</protein>
<gene>
    <name evidence="2" type="ORF">LEA_19969</name>
</gene>
<organism evidence="2">
    <name type="scientific">human gut metagenome</name>
    <dbReference type="NCBI Taxonomy" id="408170"/>
    <lineage>
        <taxon>unclassified sequences</taxon>
        <taxon>metagenomes</taxon>
        <taxon>organismal metagenomes</taxon>
    </lineage>
</organism>
<proteinExistence type="predicted"/>
<accession>K1RXL9</accession>